<dbReference type="Proteomes" id="UP000217005">
    <property type="component" value="Unassembled WGS sequence"/>
</dbReference>
<sequence>MSAAPGTVTRVGRLIGFDIDTRDPDTLRLRARQFPLVFVLLLVCGMLMVLTGVFIYEGDDILGKLARDNGITQLLVGLCMLMLAAAGPAGLIYWPAREAWVFSRSRQEAWLETRNVFGLRYRHSDPIPLARLRGMHLRAYTQSHVPTLSPVIVGEDGRAHPIGLSAVSMRQHSPSVQAFLAAIAAFLGRGWGEPITDEQTWDRLMAEHERAGRARRPDPAAASAAPPSVSASVSAPADADTPAGAPGRRRSKGRRGRKRGARQEPAQAGGWQSRPPLASARDDVETAGPADSKWPAISMPVRVFIGVLGVFFAVLTLNNALALLSALFSGRLSYSASRPSYSRSIIHFSEEPIWFCVTFLVQTLILLLIAGLAYGCLKGALVAPGQKPNKDRR</sequence>
<name>A0A261RX32_9BORD</name>
<protein>
    <submittedName>
        <fullName evidence="3">Uncharacterized protein</fullName>
    </submittedName>
</protein>
<dbReference type="AlphaFoldDB" id="A0A261RX32"/>
<keyword evidence="2" id="KW-1133">Transmembrane helix</keyword>
<keyword evidence="2" id="KW-0812">Transmembrane</keyword>
<feature type="transmembrane region" description="Helical" evidence="2">
    <location>
        <begin position="303"/>
        <end position="332"/>
    </location>
</feature>
<accession>A0A261RX32</accession>
<feature type="compositionally biased region" description="Basic residues" evidence="1">
    <location>
        <begin position="247"/>
        <end position="260"/>
    </location>
</feature>
<dbReference type="OrthoDB" id="72786at506"/>
<feature type="transmembrane region" description="Helical" evidence="2">
    <location>
        <begin position="36"/>
        <end position="55"/>
    </location>
</feature>
<dbReference type="RefSeq" id="WP_094828545.1">
    <property type="nucleotide sequence ID" value="NZ_NEVL01000005.1"/>
</dbReference>
<keyword evidence="2" id="KW-0472">Membrane</keyword>
<evidence type="ECO:0000256" key="1">
    <source>
        <dbReference type="SAM" id="MobiDB-lite"/>
    </source>
</evidence>
<gene>
    <name evidence="3" type="ORF">CEG14_22085</name>
</gene>
<feature type="region of interest" description="Disordered" evidence="1">
    <location>
        <begin position="209"/>
        <end position="291"/>
    </location>
</feature>
<feature type="compositionally biased region" description="Low complexity" evidence="1">
    <location>
        <begin position="219"/>
        <end position="246"/>
    </location>
</feature>
<dbReference type="EMBL" id="NEVL01000005">
    <property type="protein sequence ID" value="OZI29307.1"/>
    <property type="molecule type" value="Genomic_DNA"/>
</dbReference>
<feature type="compositionally biased region" description="Basic and acidic residues" evidence="1">
    <location>
        <begin position="209"/>
        <end position="218"/>
    </location>
</feature>
<feature type="transmembrane region" description="Helical" evidence="2">
    <location>
        <begin position="75"/>
        <end position="96"/>
    </location>
</feature>
<evidence type="ECO:0000256" key="2">
    <source>
        <dbReference type="SAM" id="Phobius"/>
    </source>
</evidence>
<organism evidence="3 4">
    <name type="scientific">Bordetella genomosp. 1</name>
    <dbReference type="NCBI Taxonomy" id="1395607"/>
    <lineage>
        <taxon>Bacteria</taxon>
        <taxon>Pseudomonadati</taxon>
        <taxon>Pseudomonadota</taxon>
        <taxon>Betaproteobacteria</taxon>
        <taxon>Burkholderiales</taxon>
        <taxon>Alcaligenaceae</taxon>
        <taxon>Bordetella</taxon>
    </lineage>
</organism>
<reference evidence="3 4" key="1">
    <citation type="submission" date="2017-05" db="EMBL/GenBank/DDBJ databases">
        <title>Complete and WGS of Bordetella genogroups.</title>
        <authorList>
            <person name="Spilker T."/>
            <person name="LiPuma J."/>
        </authorList>
    </citation>
    <scope>NUCLEOTIDE SEQUENCE [LARGE SCALE GENOMIC DNA]</scope>
    <source>
        <strain evidence="3 4">AU17610</strain>
    </source>
</reference>
<proteinExistence type="predicted"/>
<evidence type="ECO:0000313" key="3">
    <source>
        <dbReference type="EMBL" id="OZI29307.1"/>
    </source>
</evidence>
<comment type="caution">
    <text evidence="3">The sequence shown here is derived from an EMBL/GenBank/DDBJ whole genome shotgun (WGS) entry which is preliminary data.</text>
</comment>
<evidence type="ECO:0000313" key="4">
    <source>
        <dbReference type="Proteomes" id="UP000217005"/>
    </source>
</evidence>
<feature type="transmembrane region" description="Helical" evidence="2">
    <location>
        <begin position="352"/>
        <end position="377"/>
    </location>
</feature>